<reference evidence="1" key="1">
    <citation type="journal article" date="2022" name="New Phytol.">
        <title>Evolutionary transition to the ectomycorrhizal habit in the genomes of a hyperdiverse lineage of mushroom-forming fungi.</title>
        <authorList>
            <person name="Looney B."/>
            <person name="Miyauchi S."/>
            <person name="Morin E."/>
            <person name="Drula E."/>
            <person name="Courty P.E."/>
            <person name="Kohler A."/>
            <person name="Kuo A."/>
            <person name="LaButti K."/>
            <person name="Pangilinan J."/>
            <person name="Lipzen A."/>
            <person name="Riley R."/>
            <person name="Andreopoulos W."/>
            <person name="He G."/>
            <person name="Johnson J."/>
            <person name="Nolan M."/>
            <person name="Tritt A."/>
            <person name="Barry K.W."/>
            <person name="Grigoriev I.V."/>
            <person name="Nagy L.G."/>
            <person name="Hibbett D."/>
            <person name="Henrissat B."/>
            <person name="Matheny P.B."/>
            <person name="Labbe J."/>
            <person name="Martin F.M."/>
        </authorList>
    </citation>
    <scope>NUCLEOTIDE SEQUENCE</scope>
    <source>
        <strain evidence="1">BPL690</strain>
    </source>
</reference>
<accession>A0AAD4QLC3</accession>
<evidence type="ECO:0000313" key="1">
    <source>
        <dbReference type="EMBL" id="KAI0301721.1"/>
    </source>
</evidence>
<comment type="caution">
    <text evidence="1">The sequence shown here is derived from an EMBL/GenBank/DDBJ whole genome shotgun (WGS) entry which is preliminary data.</text>
</comment>
<protein>
    <submittedName>
        <fullName evidence="1">Uncharacterized protein</fullName>
    </submittedName>
</protein>
<gene>
    <name evidence="1" type="ORF">B0F90DRAFT_1717285</name>
</gene>
<keyword evidence="2" id="KW-1185">Reference proteome</keyword>
<sequence>MQDQIANHMRVCISVGKGFKSMRGIASSEPILSEAAYHVMNNRHGFSLLVALEKAVFPMGRSVSSLLSRN</sequence>
<dbReference type="EMBL" id="WTXG01000013">
    <property type="protein sequence ID" value="KAI0301721.1"/>
    <property type="molecule type" value="Genomic_DNA"/>
</dbReference>
<organism evidence="1 2">
    <name type="scientific">Multifurca ochricompacta</name>
    <dbReference type="NCBI Taxonomy" id="376703"/>
    <lineage>
        <taxon>Eukaryota</taxon>
        <taxon>Fungi</taxon>
        <taxon>Dikarya</taxon>
        <taxon>Basidiomycota</taxon>
        <taxon>Agaricomycotina</taxon>
        <taxon>Agaricomycetes</taxon>
        <taxon>Russulales</taxon>
        <taxon>Russulaceae</taxon>
        <taxon>Multifurca</taxon>
    </lineage>
</organism>
<evidence type="ECO:0000313" key="2">
    <source>
        <dbReference type="Proteomes" id="UP001203297"/>
    </source>
</evidence>
<dbReference type="Proteomes" id="UP001203297">
    <property type="component" value="Unassembled WGS sequence"/>
</dbReference>
<dbReference type="AlphaFoldDB" id="A0AAD4QLC3"/>
<name>A0AAD4QLC3_9AGAM</name>
<proteinExistence type="predicted"/>